<gene>
    <name evidence="2" type="ORF">AMS69_02695</name>
</gene>
<feature type="transmembrane region" description="Helical" evidence="1">
    <location>
        <begin position="333"/>
        <end position="357"/>
    </location>
</feature>
<dbReference type="InterPro" id="IPR055941">
    <property type="entry name" value="DUF7519"/>
</dbReference>
<proteinExistence type="predicted"/>
<comment type="caution">
    <text evidence="2">The sequence shown here is derived from an EMBL/GenBank/DDBJ whole genome shotgun (WGS) entry which is preliminary data.</text>
</comment>
<feature type="transmembrane region" description="Helical" evidence="1">
    <location>
        <begin position="422"/>
        <end position="440"/>
    </location>
</feature>
<reference evidence="2 3" key="1">
    <citation type="submission" date="2015-08" db="EMBL/GenBank/DDBJ databases">
        <title>Genomes of Isolates from Cabo Rojo, PR.</title>
        <authorList>
            <person name="Sanchez-Nieves R.L."/>
            <person name="Montalvo-Rodriguez R."/>
        </authorList>
    </citation>
    <scope>NUCLEOTIDE SEQUENCE [LARGE SCALE GENOMIC DNA]</scope>
    <source>
        <strain evidence="2 3">SL3</strain>
    </source>
</reference>
<feature type="transmembrane region" description="Helical" evidence="1">
    <location>
        <begin position="39"/>
        <end position="56"/>
    </location>
</feature>
<evidence type="ECO:0000313" key="2">
    <source>
        <dbReference type="EMBL" id="KOX94785.1"/>
    </source>
</evidence>
<keyword evidence="3" id="KW-1185">Reference proteome</keyword>
<feature type="transmembrane region" description="Helical" evidence="1">
    <location>
        <begin position="12"/>
        <end position="32"/>
    </location>
</feature>
<feature type="transmembrane region" description="Helical" evidence="1">
    <location>
        <begin position="490"/>
        <end position="511"/>
    </location>
</feature>
<feature type="transmembrane region" description="Helical" evidence="1">
    <location>
        <begin position="255"/>
        <end position="272"/>
    </location>
</feature>
<feature type="transmembrane region" description="Helical" evidence="1">
    <location>
        <begin position="517"/>
        <end position="536"/>
    </location>
</feature>
<dbReference type="EMBL" id="LIUF01000001">
    <property type="protein sequence ID" value="KOX94785.1"/>
    <property type="molecule type" value="Genomic_DNA"/>
</dbReference>
<dbReference type="OrthoDB" id="271912at2157"/>
<keyword evidence="1" id="KW-1133">Transmembrane helix</keyword>
<evidence type="ECO:0000313" key="3">
    <source>
        <dbReference type="Proteomes" id="UP000037729"/>
    </source>
</evidence>
<accession>A0A0M9AP21</accession>
<dbReference type="STRING" id="1705562.AMS69_02695"/>
<name>A0A0M9AP21_9EURY</name>
<feature type="transmembrane region" description="Helical" evidence="1">
    <location>
        <begin position="389"/>
        <end position="410"/>
    </location>
</feature>
<feature type="transmembrane region" description="Helical" evidence="1">
    <location>
        <begin position="446"/>
        <end position="469"/>
    </location>
</feature>
<dbReference type="Pfam" id="PF24363">
    <property type="entry name" value="DUF7519"/>
    <property type="match status" value="1"/>
</dbReference>
<organism evidence="2 3">
    <name type="scientific">Haloarcula rubripromontorii</name>
    <dbReference type="NCBI Taxonomy" id="1705562"/>
    <lineage>
        <taxon>Archaea</taxon>
        <taxon>Methanobacteriati</taxon>
        <taxon>Methanobacteriota</taxon>
        <taxon>Stenosarchaea group</taxon>
        <taxon>Halobacteria</taxon>
        <taxon>Halobacteriales</taxon>
        <taxon>Haloarculaceae</taxon>
        <taxon>Haloarcula</taxon>
    </lineage>
</organism>
<keyword evidence="1" id="KW-0812">Transmembrane</keyword>
<feature type="transmembrane region" description="Helical" evidence="1">
    <location>
        <begin position="206"/>
        <end position="224"/>
    </location>
</feature>
<feature type="transmembrane region" description="Helical" evidence="1">
    <location>
        <begin position="68"/>
        <end position="97"/>
    </location>
</feature>
<sequence length="537" mass="54128">MDTHTTLPTRMPWTSLAIVVGVTALLVAALLGTVSADRAALVGVATGVLLALSLWLSGWDRWQAVGTVLASVLALPVAVGLSVATGGTVVSLGAELFPAPSQAGVRPAVVTLLSQVFVVLGCLTAVFGATAATRGVVDTERAETYGGVVVRTTAVPFAVGLVLFARGAVDFLQSNAGTPGIQQLTGELLTRVLDPIFDPVPGRTHIAIFSLLLALAAAALARGLDALPLSELVPETSDAPDVDRAVAAVERTLRWTGRLALLVAPVAGLLELGLGQESLAGLLPVGLYEFIVAITAAPGLRGLLWWLFLIGTVVTVAVWFLRRTVQSSADRVGTVLAPYVGGGVIALAAVAVAGPAVDALETALRTTPAAPAVEQFLVPILDVYGPETVMLALAVVALFSLIGVTGQLWLALATNYLRARTAGVTLAAAGLFGATAFAATLSTPTWLVLAGLVGAVVVWDAGSFGTTLGHEAGPGAATRRTELVHTGGTVGVGGVGAAATLGLSAVARGSIAVEPSVAVAGLVVCLVAVLALVAAIR</sequence>
<dbReference type="PATRIC" id="fig|1705562.3.peg.1491"/>
<evidence type="ECO:0000256" key="1">
    <source>
        <dbReference type="SAM" id="Phobius"/>
    </source>
</evidence>
<protein>
    <submittedName>
        <fullName evidence="2">Uncharacterized protein</fullName>
    </submittedName>
</protein>
<dbReference type="Proteomes" id="UP000037729">
    <property type="component" value="Unassembled WGS sequence"/>
</dbReference>
<keyword evidence="1" id="KW-0472">Membrane</keyword>
<feature type="transmembrane region" description="Helical" evidence="1">
    <location>
        <begin position="109"/>
        <end position="132"/>
    </location>
</feature>
<dbReference type="RefSeq" id="WP_053966551.1">
    <property type="nucleotide sequence ID" value="NZ_LIUF01000001.1"/>
</dbReference>
<dbReference type="AlphaFoldDB" id="A0A0M9AP21"/>
<feature type="transmembrane region" description="Helical" evidence="1">
    <location>
        <begin position="303"/>
        <end position="321"/>
    </location>
</feature>
<feature type="transmembrane region" description="Helical" evidence="1">
    <location>
        <begin position="144"/>
        <end position="165"/>
    </location>
</feature>